<organism evidence="1 2">
    <name type="scientific">Ooceraea biroi</name>
    <name type="common">Clonal raider ant</name>
    <name type="synonym">Cerapachys biroi</name>
    <dbReference type="NCBI Taxonomy" id="2015173"/>
    <lineage>
        <taxon>Eukaryota</taxon>
        <taxon>Metazoa</taxon>
        <taxon>Ecdysozoa</taxon>
        <taxon>Arthropoda</taxon>
        <taxon>Hexapoda</taxon>
        <taxon>Insecta</taxon>
        <taxon>Pterygota</taxon>
        <taxon>Neoptera</taxon>
        <taxon>Endopterygota</taxon>
        <taxon>Hymenoptera</taxon>
        <taxon>Apocrita</taxon>
        <taxon>Aculeata</taxon>
        <taxon>Formicoidea</taxon>
        <taxon>Formicidae</taxon>
        <taxon>Dorylinae</taxon>
        <taxon>Ooceraea</taxon>
    </lineage>
</organism>
<dbReference type="Proteomes" id="UP000053097">
    <property type="component" value="Unassembled WGS sequence"/>
</dbReference>
<accession>A0A026WFI3</accession>
<proteinExistence type="predicted"/>
<gene>
    <name evidence="1" type="ORF">X777_05373</name>
</gene>
<evidence type="ECO:0000313" key="2">
    <source>
        <dbReference type="Proteomes" id="UP000053097"/>
    </source>
</evidence>
<evidence type="ECO:0000313" key="1">
    <source>
        <dbReference type="EMBL" id="EZA54870.1"/>
    </source>
</evidence>
<keyword evidence="2" id="KW-1185">Reference proteome</keyword>
<protein>
    <submittedName>
        <fullName evidence="1">Uncharacterized protein</fullName>
    </submittedName>
</protein>
<dbReference type="EMBL" id="KK107235">
    <property type="protein sequence ID" value="EZA54870.1"/>
    <property type="molecule type" value="Genomic_DNA"/>
</dbReference>
<name>A0A026WFI3_OOCBI</name>
<dbReference type="AlphaFoldDB" id="A0A026WFI3"/>
<reference evidence="1 2" key="1">
    <citation type="journal article" date="2014" name="Curr. Biol.">
        <title>The genome of the clonal raider ant Cerapachys biroi.</title>
        <authorList>
            <person name="Oxley P.R."/>
            <person name="Ji L."/>
            <person name="Fetter-Pruneda I."/>
            <person name="McKenzie S.K."/>
            <person name="Li C."/>
            <person name="Hu H."/>
            <person name="Zhang G."/>
            <person name="Kronauer D.J."/>
        </authorList>
    </citation>
    <scope>NUCLEOTIDE SEQUENCE [LARGE SCALE GENOMIC DNA]</scope>
</reference>
<sequence>MRDVNGRQFALQFRSRIPRSLALLQRRREMMIAQIKEPVKNELCEIIDKFRKK</sequence>